<dbReference type="Proteomes" id="UP000326695">
    <property type="component" value="Chromosome"/>
</dbReference>
<feature type="chain" id="PRO_5043500122" evidence="1">
    <location>
        <begin position="19"/>
        <end position="158"/>
    </location>
</feature>
<evidence type="ECO:0000313" key="3">
    <source>
        <dbReference type="Proteomes" id="UP000326695"/>
    </source>
</evidence>
<protein>
    <submittedName>
        <fullName evidence="2">Uncharacterized protein</fullName>
    </submittedName>
</protein>
<feature type="signal peptide" evidence="1">
    <location>
        <begin position="1"/>
        <end position="18"/>
    </location>
</feature>
<accession>A0AAX1F9G1</accession>
<sequence length="158" mass="18286">MRSLFTLFLVSVIFPAYAQRPKTVFSCTTVRGNQVKVESIGNSYRYSFGKRGQRPLLVFSQSKRQVIAQSPRGTGIMRFRWHAMVMENKGYRYRAYTVIDSATEAVWTGVSVWNRRKNMIRDEECSKRYPIIDDMDEPFGGNAYGSADGMPFYDYLKD</sequence>
<dbReference type="EMBL" id="CP038018">
    <property type="protein sequence ID" value="QED92580.1"/>
    <property type="molecule type" value="Genomic_DNA"/>
</dbReference>
<keyword evidence="3" id="KW-1185">Reference proteome</keyword>
<evidence type="ECO:0000256" key="1">
    <source>
        <dbReference type="SAM" id="SignalP"/>
    </source>
</evidence>
<dbReference type="RefSeq" id="WP_151086392.1">
    <property type="nucleotide sequence ID" value="NZ_CP038018.1"/>
</dbReference>
<keyword evidence="1" id="KW-0732">Signal</keyword>
<dbReference type="KEGG" id="eex:EZJ17_08155"/>
<reference evidence="3" key="1">
    <citation type="journal article" date="2019" name="J. Anim. Genet.">
        <title>Description and whole genome sequencing of Eikenella exigua sp. nov., isolated from brain abscess and blood.</title>
        <authorList>
            <person name="Stormo K.A."/>
            <person name="Nygaard R.M."/>
            <person name="Bruvold T.S."/>
            <person name="Dimmen G."/>
            <person name="Lindemann P.C."/>
            <person name="Jordal S."/>
            <person name="Kommedal O."/>
        </authorList>
    </citation>
    <scope>NUCLEOTIDE SEQUENCE [LARGE SCALE GENOMIC DNA]</scope>
    <source>
        <strain evidence="3">PXX</strain>
    </source>
</reference>
<name>A0AAX1F9G1_9NEIS</name>
<evidence type="ECO:0000313" key="2">
    <source>
        <dbReference type="EMBL" id="QED92580.1"/>
    </source>
</evidence>
<gene>
    <name evidence="2" type="ORF">EZJ17_08155</name>
</gene>
<organism evidence="2 3">
    <name type="scientific">Eikenella exigua</name>
    <dbReference type="NCBI Taxonomy" id="2528037"/>
    <lineage>
        <taxon>Bacteria</taxon>
        <taxon>Pseudomonadati</taxon>
        <taxon>Pseudomonadota</taxon>
        <taxon>Betaproteobacteria</taxon>
        <taxon>Neisseriales</taxon>
        <taxon>Neisseriaceae</taxon>
        <taxon>Eikenella</taxon>
    </lineage>
</organism>
<proteinExistence type="predicted"/>
<dbReference type="AlphaFoldDB" id="A0AAX1F9G1"/>